<dbReference type="Gene3D" id="1.10.150.20">
    <property type="entry name" value="5' to 3' exonuclease, C-terminal subdomain"/>
    <property type="match status" value="1"/>
</dbReference>
<proteinExistence type="inferred from homology"/>
<name>A0A3E5EHL4_9FIRM</name>
<dbReference type="InterPro" id="IPR022880">
    <property type="entry name" value="DNApol_IV"/>
</dbReference>
<evidence type="ECO:0000256" key="12">
    <source>
        <dbReference type="ARBA" id="ARBA00023125"/>
    </source>
</evidence>
<dbReference type="AlphaFoldDB" id="A0A3E5EHL4"/>
<dbReference type="CDD" id="cd03586">
    <property type="entry name" value="PolY_Pol_IV_kappa"/>
    <property type="match status" value="1"/>
</dbReference>
<keyword evidence="7 15" id="KW-0235">DNA replication</keyword>
<dbReference type="GO" id="GO:0000287">
    <property type="term" value="F:magnesium ion binding"/>
    <property type="evidence" value="ECO:0007669"/>
    <property type="project" value="UniProtKB-UniRule"/>
</dbReference>
<evidence type="ECO:0000259" key="17">
    <source>
        <dbReference type="PROSITE" id="PS50173"/>
    </source>
</evidence>
<feature type="binding site" evidence="15">
    <location>
        <position position="110"/>
    </location>
    <ligand>
        <name>Mg(2+)</name>
        <dbReference type="ChEBI" id="CHEBI:18420"/>
    </ligand>
</feature>
<keyword evidence="6 15" id="KW-0548">Nucleotidyltransferase</keyword>
<evidence type="ECO:0000256" key="5">
    <source>
        <dbReference type="ARBA" id="ARBA00022679"/>
    </source>
</evidence>
<dbReference type="PANTHER" id="PTHR11076">
    <property type="entry name" value="DNA REPAIR POLYMERASE UMUC / TRANSFERASE FAMILY MEMBER"/>
    <property type="match status" value="1"/>
</dbReference>
<feature type="site" description="Substrate discrimination" evidence="15">
    <location>
        <position position="14"/>
    </location>
</feature>
<dbReference type="EC" id="2.7.7.7" evidence="15"/>
<evidence type="ECO:0000256" key="9">
    <source>
        <dbReference type="ARBA" id="ARBA00022763"/>
    </source>
</evidence>
<evidence type="ECO:0000256" key="3">
    <source>
        <dbReference type="ARBA" id="ARBA00022457"/>
    </source>
</evidence>
<evidence type="ECO:0000256" key="14">
    <source>
        <dbReference type="ARBA" id="ARBA00049244"/>
    </source>
</evidence>
<dbReference type="PANTHER" id="PTHR11076:SF35">
    <property type="entry name" value="DNA REPAIR PROTEIN HOMOLOG YOBH"/>
    <property type="match status" value="1"/>
</dbReference>
<dbReference type="Pfam" id="PF00817">
    <property type="entry name" value="IMS"/>
    <property type="match status" value="1"/>
</dbReference>
<dbReference type="GO" id="GO:0006281">
    <property type="term" value="P:DNA repair"/>
    <property type="evidence" value="ECO:0007669"/>
    <property type="project" value="UniProtKB-UniRule"/>
</dbReference>
<keyword evidence="13 15" id="KW-0234">DNA repair</keyword>
<dbReference type="EMBL" id="QRSS01000020">
    <property type="protein sequence ID" value="RGQ03071.1"/>
    <property type="molecule type" value="Genomic_DNA"/>
</dbReference>
<feature type="binding site" evidence="15">
    <location>
        <position position="9"/>
    </location>
    <ligand>
        <name>Mg(2+)</name>
        <dbReference type="ChEBI" id="CHEBI:18420"/>
    </ligand>
</feature>
<comment type="caution">
    <text evidence="18">The sequence shown here is derived from an EMBL/GenBank/DDBJ whole genome shotgun (WGS) entry which is preliminary data.</text>
</comment>
<keyword evidence="12 15" id="KW-0238">DNA-binding</keyword>
<evidence type="ECO:0000256" key="2">
    <source>
        <dbReference type="ARBA" id="ARBA00010945"/>
    </source>
</evidence>
<evidence type="ECO:0000256" key="15">
    <source>
        <dbReference type="HAMAP-Rule" id="MF_01113"/>
    </source>
</evidence>
<dbReference type="FunFam" id="3.30.1490.100:FF:000004">
    <property type="entry name" value="DNA polymerase IV"/>
    <property type="match status" value="1"/>
</dbReference>
<dbReference type="GO" id="GO:0003887">
    <property type="term" value="F:DNA-directed DNA polymerase activity"/>
    <property type="evidence" value="ECO:0007669"/>
    <property type="project" value="UniProtKB-UniRule"/>
</dbReference>
<protein>
    <recommendedName>
        <fullName evidence="15">DNA polymerase IV</fullName>
        <shortName evidence="15">Pol IV</shortName>
        <ecNumber evidence="15">2.7.7.7</ecNumber>
    </recommendedName>
</protein>
<evidence type="ECO:0000313" key="20">
    <source>
        <dbReference type="Proteomes" id="UP000261105"/>
    </source>
</evidence>
<dbReference type="Proteomes" id="UP000283585">
    <property type="component" value="Unassembled WGS sequence"/>
</dbReference>
<dbReference type="InterPro" id="IPR001126">
    <property type="entry name" value="UmuC"/>
</dbReference>
<dbReference type="Pfam" id="PF11799">
    <property type="entry name" value="IMS_C"/>
    <property type="match status" value="1"/>
</dbReference>
<dbReference type="Proteomes" id="UP000261105">
    <property type="component" value="Unassembled WGS sequence"/>
</dbReference>
<keyword evidence="8 15" id="KW-0479">Metal-binding</keyword>
<organism evidence="18 20">
    <name type="scientific">Blautia obeum</name>
    <dbReference type="NCBI Taxonomy" id="40520"/>
    <lineage>
        <taxon>Bacteria</taxon>
        <taxon>Bacillati</taxon>
        <taxon>Bacillota</taxon>
        <taxon>Clostridia</taxon>
        <taxon>Lachnospirales</taxon>
        <taxon>Lachnospiraceae</taxon>
        <taxon>Blautia</taxon>
    </lineage>
</organism>
<dbReference type="PROSITE" id="PS50173">
    <property type="entry name" value="UMUC"/>
    <property type="match status" value="1"/>
</dbReference>
<evidence type="ECO:0000256" key="16">
    <source>
        <dbReference type="SAM" id="MobiDB-lite"/>
    </source>
</evidence>
<dbReference type="InterPro" id="IPR036775">
    <property type="entry name" value="DNA_pol_Y-fam_lit_finger_sf"/>
</dbReference>
<dbReference type="GO" id="GO:0005829">
    <property type="term" value="C:cytosol"/>
    <property type="evidence" value="ECO:0007669"/>
    <property type="project" value="TreeGrafter"/>
</dbReference>
<comment type="catalytic activity">
    <reaction evidence="14 15">
        <text>DNA(n) + a 2'-deoxyribonucleoside 5'-triphosphate = DNA(n+1) + diphosphate</text>
        <dbReference type="Rhea" id="RHEA:22508"/>
        <dbReference type="Rhea" id="RHEA-COMP:17339"/>
        <dbReference type="Rhea" id="RHEA-COMP:17340"/>
        <dbReference type="ChEBI" id="CHEBI:33019"/>
        <dbReference type="ChEBI" id="CHEBI:61560"/>
        <dbReference type="ChEBI" id="CHEBI:173112"/>
        <dbReference type="EC" id="2.7.7.7"/>
    </reaction>
</comment>
<sequence length="419" mass="47220">MNRLIFHIDVNSAFLSWESARRVKEGLPDLRDIPACIGGDPKKRTGIVVAKSIPAKKFGIQTGEPVAMALRKCPNLVIVKSDFELYIKCSRAFKEICASYAPVMESFSIDEVFLDMSGTSLIYPDPVKTAFEIKDKIRNELGFTVNIGISTNKLLAKMASDFEKPDKVHTLFPDEIPIKMWPLPVRDLLFLGKASEKKLTEAGIHTIGDMAHSSEAEIQRLLGNKAGHQLYQYACGIDDSAVRAQPEEAKGFSVETTFNDDIISVEQVLPILLEQCDIVATRMRRKEKKCTSISVNFRTLDFRNKSHQMTLPNATDTTDEIYKNAQKLFAESWKGEPLRLIGVALTNLTDESFEQLSLFEDNEKKERRRKLDATMDEIRKKFGNDKITRASIMNSSTGIAKKARAQMKNEDDKESRTVE</sequence>
<evidence type="ECO:0000256" key="7">
    <source>
        <dbReference type="ARBA" id="ARBA00022705"/>
    </source>
</evidence>
<dbReference type="Gene3D" id="3.40.1170.60">
    <property type="match status" value="1"/>
</dbReference>
<dbReference type="Gene3D" id="3.30.1490.100">
    <property type="entry name" value="DNA polymerase, Y-family, little finger domain"/>
    <property type="match status" value="1"/>
</dbReference>
<evidence type="ECO:0000256" key="4">
    <source>
        <dbReference type="ARBA" id="ARBA00022490"/>
    </source>
</evidence>
<evidence type="ECO:0000313" key="19">
    <source>
        <dbReference type="EMBL" id="RGQ03071.1"/>
    </source>
</evidence>
<dbReference type="SUPFAM" id="SSF56672">
    <property type="entry name" value="DNA/RNA polymerases"/>
    <property type="match status" value="1"/>
</dbReference>
<evidence type="ECO:0000256" key="11">
    <source>
        <dbReference type="ARBA" id="ARBA00022932"/>
    </source>
</evidence>
<comment type="similarity">
    <text evidence="2 15">Belongs to the DNA polymerase type-Y family.</text>
</comment>
<dbReference type="HAMAP" id="MF_01113">
    <property type="entry name" value="DNApol_IV"/>
    <property type="match status" value="1"/>
</dbReference>
<dbReference type="InterPro" id="IPR017961">
    <property type="entry name" value="DNA_pol_Y-fam_little_finger"/>
</dbReference>
<accession>A0A3E5EHL4</accession>
<dbReference type="EMBL" id="QSUZ01000006">
    <property type="protein sequence ID" value="RGN88164.1"/>
    <property type="molecule type" value="Genomic_DNA"/>
</dbReference>
<evidence type="ECO:0000313" key="21">
    <source>
        <dbReference type="Proteomes" id="UP000283585"/>
    </source>
</evidence>
<keyword evidence="3 15" id="KW-0515">Mutator protein</keyword>
<feature type="compositionally biased region" description="Basic and acidic residues" evidence="16">
    <location>
        <begin position="407"/>
        <end position="419"/>
    </location>
</feature>
<dbReference type="GO" id="GO:0009432">
    <property type="term" value="P:SOS response"/>
    <property type="evidence" value="ECO:0007669"/>
    <property type="project" value="TreeGrafter"/>
</dbReference>
<reference evidence="20 21" key="1">
    <citation type="submission" date="2018-08" db="EMBL/GenBank/DDBJ databases">
        <title>A genome reference for cultivated species of the human gut microbiota.</title>
        <authorList>
            <person name="Zou Y."/>
            <person name="Xue W."/>
            <person name="Luo G."/>
        </authorList>
    </citation>
    <scope>NUCLEOTIDE SEQUENCE [LARGE SCALE GENOMIC DNA]</scope>
    <source>
        <strain evidence="19 21">AF29-2BH</strain>
        <strain evidence="18 20">OM03-6</strain>
    </source>
</reference>
<dbReference type="GO" id="GO:0006261">
    <property type="term" value="P:DNA-templated DNA replication"/>
    <property type="evidence" value="ECO:0007669"/>
    <property type="project" value="UniProtKB-UniRule"/>
</dbReference>
<dbReference type="SUPFAM" id="SSF100879">
    <property type="entry name" value="Lesion bypass DNA polymerase (Y-family), little finger domain"/>
    <property type="match status" value="1"/>
</dbReference>
<dbReference type="Gene3D" id="3.30.70.270">
    <property type="match status" value="1"/>
</dbReference>
<keyword evidence="10 15" id="KW-0460">Magnesium</keyword>
<dbReference type="Pfam" id="PF21999">
    <property type="entry name" value="IMS_HHH_1"/>
    <property type="match status" value="1"/>
</dbReference>
<dbReference type="GO" id="GO:0042276">
    <property type="term" value="P:error-prone translesion synthesis"/>
    <property type="evidence" value="ECO:0007669"/>
    <property type="project" value="TreeGrafter"/>
</dbReference>
<evidence type="ECO:0000256" key="1">
    <source>
        <dbReference type="ARBA" id="ARBA00004496"/>
    </source>
</evidence>
<keyword evidence="11 15" id="KW-0239">DNA-directed DNA polymerase</keyword>
<evidence type="ECO:0000256" key="13">
    <source>
        <dbReference type="ARBA" id="ARBA00023204"/>
    </source>
</evidence>
<evidence type="ECO:0000256" key="6">
    <source>
        <dbReference type="ARBA" id="ARBA00022695"/>
    </source>
</evidence>
<dbReference type="InterPro" id="IPR050116">
    <property type="entry name" value="DNA_polymerase-Y"/>
</dbReference>
<feature type="region of interest" description="Disordered" evidence="16">
    <location>
        <begin position="394"/>
        <end position="419"/>
    </location>
</feature>
<comment type="subunit">
    <text evidence="15">Monomer.</text>
</comment>
<keyword evidence="9 15" id="KW-0227">DNA damage</keyword>
<keyword evidence="5 15" id="KW-0808">Transferase</keyword>
<evidence type="ECO:0000313" key="18">
    <source>
        <dbReference type="EMBL" id="RGN88164.1"/>
    </source>
</evidence>
<feature type="active site" evidence="15">
    <location>
        <position position="111"/>
    </location>
</feature>
<evidence type="ECO:0000256" key="10">
    <source>
        <dbReference type="ARBA" id="ARBA00022842"/>
    </source>
</evidence>
<dbReference type="InterPro" id="IPR053848">
    <property type="entry name" value="IMS_HHH_1"/>
</dbReference>
<comment type="subcellular location">
    <subcellularLocation>
        <location evidence="1 15">Cytoplasm</location>
    </subcellularLocation>
</comment>
<dbReference type="RefSeq" id="WP_117592561.1">
    <property type="nucleotide sequence ID" value="NZ_JAAILP010000011.1"/>
</dbReference>
<evidence type="ECO:0000256" key="8">
    <source>
        <dbReference type="ARBA" id="ARBA00022723"/>
    </source>
</evidence>
<dbReference type="GO" id="GO:0003684">
    <property type="term" value="F:damaged DNA binding"/>
    <property type="evidence" value="ECO:0007669"/>
    <property type="project" value="InterPro"/>
</dbReference>
<comment type="cofactor">
    <cofactor evidence="15">
        <name>Mg(2+)</name>
        <dbReference type="ChEBI" id="CHEBI:18420"/>
    </cofactor>
    <text evidence="15">Binds 2 magnesium ions per subunit.</text>
</comment>
<gene>
    <name evidence="15" type="primary">dinB</name>
    <name evidence="19" type="ORF">DWZ12_13720</name>
    <name evidence="18" type="ORF">DXB38_06565</name>
</gene>
<comment type="function">
    <text evidence="15">Poorly processive, error-prone DNA polymerase involved in untargeted mutagenesis. Copies undamaged DNA at stalled replication forks, which arise in vivo from mismatched or misaligned primer ends. These misaligned primers can be extended by PolIV. Exhibits no 3'-5' exonuclease (proofreading) activity. May be involved in translesional synthesis, in conjunction with the beta clamp from PolIII.</text>
</comment>
<keyword evidence="4 15" id="KW-0963">Cytoplasm</keyword>
<dbReference type="InterPro" id="IPR043502">
    <property type="entry name" value="DNA/RNA_pol_sf"/>
</dbReference>
<dbReference type="InterPro" id="IPR043128">
    <property type="entry name" value="Rev_trsase/Diguanyl_cyclase"/>
</dbReference>
<feature type="domain" description="UmuC" evidence="17">
    <location>
        <begin position="5"/>
        <end position="192"/>
    </location>
</feature>